<keyword evidence="4" id="KW-0480">Metal-thiolate cluster</keyword>
<evidence type="ECO:0000313" key="5">
    <source>
        <dbReference type="EMBL" id="KAG2586338.1"/>
    </source>
</evidence>
<evidence type="ECO:0000313" key="6">
    <source>
        <dbReference type="Proteomes" id="UP000823388"/>
    </source>
</evidence>
<dbReference type="GO" id="GO:0005507">
    <property type="term" value="F:copper ion binding"/>
    <property type="evidence" value="ECO:0007669"/>
    <property type="project" value="InterPro"/>
</dbReference>
<evidence type="ECO:0000256" key="2">
    <source>
        <dbReference type="ARBA" id="ARBA00005802"/>
    </source>
</evidence>
<dbReference type="PANTHER" id="PTHR33357">
    <property type="entry name" value="METALLOTHIONEIN-LIKE PROTEIN 3"/>
    <property type="match status" value="1"/>
</dbReference>
<dbReference type="GO" id="GO:0008270">
    <property type="term" value="F:zinc ion binding"/>
    <property type="evidence" value="ECO:0007669"/>
    <property type="project" value="InterPro"/>
</dbReference>
<dbReference type="InterPro" id="IPR044671">
    <property type="entry name" value="MT3"/>
</dbReference>
<dbReference type="EMBL" id="CM029046">
    <property type="protein sequence ID" value="KAG2586338.1"/>
    <property type="molecule type" value="Genomic_DNA"/>
</dbReference>
<comment type="function">
    <text evidence="1">Metallothioneins have a high content of cysteine residues that bind various heavy metals.</text>
</comment>
<evidence type="ECO:0000256" key="4">
    <source>
        <dbReference type="ARBA" id="ARBA00022851"/>
    </source>
</evidence>
<evidence type="ECO:0000256" key="3">
    <source>
        <dbReference type="ARBA" id="ARBA00022723"/>
    </source>
</evidence>
<dbReference type="Proteomes" id="UP000823388">
    <property type="component" value="Chromosome 5N"/>
</dbReference>
<proteinExistence type="inferred from homology"/>
<keyword evidence="6" id="KW-1185">Reference proteome</keyword>
<sequence>MSDKCSNCDCADRSQCTKGNSYGVVVVDTESRVERREEEVAAAGENDGKCKCGTSCGCGASCNCGH</sequence>
<name>A0A8T0RNC5_PANVG</name>
<comment type="similarity">
    <text evidence="2">Belongs to the metallothionein superfamily. Type 15 family.</text>
</comment>
<protein>
    <submittedName>
        <fullName evidence="5">Uncharacterized protein</fullName>
    </submittedName>
</protein>
<accession>A0A8T0RNC5</accession>
<keyword evidence="3" id="KW-0479">Metal-binding</keyword>
<dbReference type="PANTHER" id="PTHR33357:SF3">
    <property type="entry name" value="METALLOTHIONEIN-LIKE PROTEIN 3"/>
    <property type="match status" value="1"/>
</dbReference>
<gene>
    <name evidence="5" type="ORF">PVAP13_5NG046100</name>
</gene>
<evidence type="ECO:0000256" key="1">
    <source>
        <dbReference type="ARBA" id="ARBA00002568"/>
    </source>
</evidence>
<reference evidence="5" key="1">
    <citation type="submission" date="2020-05" db="EMBL/GenBank/DDBJ databases">
        <title>WGS assembly of Panicum virgatum.</title>
        <authorList>
            <person name="Lovell J.T."/>
            <person name="Jenkins J."/>
            <person name="Shu S."/>
            <person name="Juenger T.E."/>
            <person name="Schmutz J."/>
        </authorList>
    </citation>
    <scope>NUCLEOTIDE SEQUENCE</scope>
    <source>
        <strain evidence="5">AP13</strain>
    </source>
</reference>
<dbReference type="AlphaFoldDB" id="A0A8T0RNC5"/>
<organism evidence="5 6">
    <name type="scientific">Panicum virgatum</name>
    <name type="common">Blackwell switchgrass</name>
    <dbReference type="NCBI Taxonomy" id="38727"/>
    <lineage>
        <taxon>Eukaryota</taxon>
        <taxon>Viridiplantae</taxon>
        <taxon>Streptophyta</taxon>
        <taxon>Embryophyta</taxon>
        <taxon>Tracheophyta</taxon>
        <taxon>Spermatophyta</taxon>
        <taxon>Magnoliopsida</taxon>
        <taxon>Liliopsida</taxon>
        <taxon>Poales</taxon>
        <taxon>Poaceae</taxon>
        <taxon>PACMAD clade</taxon>
        <taxon>Panicoideae</taxon>
        <taxon>Panicodae</taxon>
        <taxon>Paniceae</taxon>
        <taxon>Panicinae</taxon>
        <taxon>Panicum</taxon>
        <taxon>Panicum sect. Hiantes</taxon>
    </lineage>
</organism>
<dbReference type="GO" id="GO:0006878">
    <property type="term" value="P:intracellular copper ion homeostasis"/>
    <property type="evidence" value="ECO:0007669"/>
    <property type="project" value="InterPro"/>
</dbReference>
<comment type="caution">
    <text evidence="5">The sequence shown here is derived from an EMBL/GenBank/DDBJ whole genome shotgun (WGS) entry which is preliminary data.</text>
</comment>